<evidence type="ECO:0000313" key="6">
    <source>
        <dbReference type="Proteomes" id="UP000482800"/>
    </source>
</evidence>
<dbReference type="PANTHER" id="PTHR43792:SF8">
    <property type="entry name" value="[RIBOSOMAL PROTEIN US5]-ALANINE N-ACETYLTRANSFERASE"/>
    <property type="match status" value="1"/>
</dbReference>
<dbReference type="InterPro" id="IPR016181">
    <property type="entry name" value="Acyl_CoA_acyltransferase"/>
</dbReference>
<name>A0A6V8KRV2_9ACTN</name>
<dbReference type="AlphaFoldDB" id="A0A6V8KRV2"/>
<organism evidence="5 6">
    <name type="scientific">Phytohabitans houttuyneae</name>
    <dbReference type="NCBI Taxonomy" id="1076126"/>
    <lineage>
        <taxon>Bacteria</taxon>
        <taxon>Bacillati</taxon>
        <taxon>Actinomycetota</taxon>
        <taxon>Actinomycetes</taxon>
        <taxon>Micromonosporales</taxon>
        <taxon>Micromonosporaceae</taxon>
    </lineage>
</organism>
<proteinExistence type="inferred from homology"/>
<keyword evidence="2" id="KW-0012">Acyltransferase</keyword>
<dbReference type="GO" id="GO:0005737">
    <property type="term" value="C:cytoplasm"/>
    <property type="evidence" value="ECO:0007669"/>
    <property type="project" value="TreeGrafter"/>
</dbReference>
<dbReference type="EMBL" id="BLPF01000003">
    <property type="protein sequence ID" value="GFJ83345.1"/>
    <property type="molecule type" value="Genomic_DNA"/>
</dbReference>
<dbReference type="PANTHER" id="PTHR43792">
    <property type="entry name" value="GNAT FAMILY, PUTATIVE (AFU_ORTHOLOGUE AFUA_3G00765)-RELATED-RELATED"/>
    <property type="match status" value="1"/>
</dbReference>
<dbReference type="Gene3D" id="3.40.630.30">
    <property type="match status" value="1"/>
</dbReference>
<feature type="domain" description="N-acetyltransferase" evidence="4">
    <location>
        <begin position="1"/>
        <end position="159"/>
    </location>
</feature>
<keyword evidence="1" id="KW-0808">Transferase</keyword>
<dbReference type="SUPFAM" id="SSF55729">
    <property type="entry name" value="Acyl-CoA N-acyltransferases (Nat)"/>
    <property type="match status" value="1"/>
</dbReference>
<gene>
    <name evidence="5" type="ORF">Phou_075250</name>
</gene>
<keyword evidence="6" id="KW-1185">Reference proteome</keyword>
<dbReference type="GO" id="GO:0008999">
    <property type="term" value="F:protein-N-terminal-alanine acetyltransferase activity"/>
    <property type="evidence" value="ECO:0007669"/>
    <property type="project" value="TreeGrafter"/>
</dbReference>
<evidence type="ECO:0000259" key="4">
    <source>
        <dbReference type="PROSITE" id="PS51186"/>
    </source>
</evidence>
<evidence type="ECO:0000256" key="1">
    <source>
        <dbReference type="ARBA" id="ARBA00022679"/>
    </source>
</evidence>
<dbReference type="InterPro" id="IPR000182">
    <property type="entry name" value="GNAT_dom"/>
</dbReference>
<dbReference type="PROSITE" id="PS51186">
    <property type="entry name" value="GNAT"/>
    <property type="match status" value="1"/>
</dbReference>
<accession>A0A6V8KRV2</accession>
<comment type="caution">
    <text evidence="5">The sequence shown here is derived from an EMBL/GenBank/DDBJ whole genome shotgun (WGS) entry which is preliminary data.</text>
</comment>
<sequence length="160" mass="17084">MRLSPLTAGHRDAVLAFETANRAYFAASVPDRGDGFFAGYPARHAALLAMQAAGTDRFHLLVTDAGEIAGRFNLTSIAGGEAEVGYRVAEAFAGRGAATDGVRQLCELARSAYGLRRLRADTSPDNHASRAVLLRNDFTFLGESTVDGVPTHRFARNLTS</sequence>
<evidence type="ECO:0000256" key="2">
    <source>
        <dbReference type="ARBA" id="ARBA00023315"/>
    </source>
</evidence>
<evidence type="ECO:0000256" key="3">
    <source>
        <dbReference type="ARBA" id="ARBA00038502"/>
    </source>
</evidence>
<dbReference type="RefSeq" id="WP_173065705.1">
    <property type="nucleotide sequence ID" value="NZ_BAABGO010000020.1"/>
</dbReference>
<reference evidence="5 6" key="1">
    <citation type="submission" date="2020-03" db="EMBL/GenBank/DDBJ databases">
        <title>Whole genome shotgun sequence of Phytohabitans houttuyneae NBRC 108639.</title>
        <authorList>
            <person name="Komaki H."/>
            <person name="Tamura T."/>
        </authorList>
    </citation>
    <scope>NUCLEOTIDE SEQUENCE [LARGE SCALE GENOMIC DNA]</scope>
    <source>
        <strain evidence="5 6">NBRC 108639</strain>
    </source>
</reference>
<protein>
    <recommendedName>
        <fullName evidence="4">N-acetyltransferase domain-containing protein</fullName>
    </recommendedName>
</protein>
<dbReference type="Pfam" id="PF13302">
    <property type="entry name" value="Acetyltransf_3"/>
    <property type="match status" value="1"/>
</dbReference>
<dbReference type="Proteomes" id="UP000482800">
    <property type="component" value="Unassembled WGS sequence"/>
</dbReference>
<dbReference type="InterPro" id="IPR051531">
    <property type="entry name" value="N-acetyltransferase"/>
</dbReference>
<comment type="similarity">
    <text evidence="3">Belongs to the acetyltransferase family. RimJ subfamily.</text>
</comment>
<reference evidence="5 6" key="2">
    <citation type="submission" date="2020-03" db="EMBL/GenBank/DDBJ databases">
        <authorList>
            <person name="Ichikawa N."/>
            <person name="Kimura A."/>
            <person name="Kitahashi Y."/>
            <person name="Uohara A."/>
        </authorList>
    </citation>
    <scope>NUCLEOTIDE SEQUENCE [LARGE SCALE GENOMIC DNA]</scope>
    <source>
        <strain evidence="5 6">NBRC 108639</strain>
    </source>
</reference>
<evidence type="ECO:0000313" key="5">
    <source>
        <dbReference type="EMBL" id="GFJ83345.1"/>
    </source>
</evidence>